<keyword evidence="4" id="KW-1185">Reference proteome</keyword>
<keyword evidence="2" id="KW-0812">Transmembrane</keyword>
<evidence type="ECO:0000256" key="2">
    <source>
        <dbReference type="SAM" id="Phobius"/>
    </source>
</evidence>
<feature type="region of interest" description="Disordered" evidence="1">
    <location>
        <begin position="113"/>
        <end position="139"/>
    </location>
</feature>
<dbReference type="EMBL" id="JAADJZ010000014">
    <property type="protein sequence ID" value="KAF2870412.1"/>
    <property type="molecule type" value="Genomic_DNA"/>
</dbReference>
<dbReference type="Proteomes" id="UP000481861">
    <property type="component" value="Unassembled WGS sequence"/>
</dbReference>
<feature type="transmembrane region" description="Helical" evidence="2">
    <location>
        <begin position="6"/>
        <end position="29"/>
    </location>
</feature>
<accession>A0A7C8I7W2</accession>
<feature type="compositionally biased region" description="Basic and acidic residues" evidence="1">
    <location>
        <begin position="124"/>
        <end position="133"/>
    </location>
</feature>
<reference evidence="3 4" key="1">
    <citation type="submission" date="2020-01" db="EMBL/GenBank/DDBJ databases">
        <authorList>
            <consortium name="DOE Joint Genome Institute"/>
            <person name="Haridas S."/>
            <person name="Albert R."/>
            <person name="Binder M."/>
            <person name="Bloem J."/>
            <person name="Labutti K."/>
            <person name="Salamov A."/>
            <person name="Andreopoulos B."/>
            <person name="Baker S.E."/>
            <person name="Barry K."/>
            <person name="Bills G."/>
            <person name="Bluhm B.H."/>
            <person name="Cannon C."/>
            <person name="Castanera R."/>
            <person name="Culley D.E."/>
            <person name="Daum C."/>
            <person name="Ezra D."/>
            <person name="Gonzalez J.B."/>
            <person name="Henrissat B."/>
            <person name="Kuo A."/>
            <person name="Liang C."/>
            <person name="Lipzen A."/>
            <person name="Lutzoni F."/>
            <person name="Magnuson J."/>
            <person name="Mondo S."/>
            <person name="Nolan M."/>
            <person name="Ohm R."/>
            <person name="Pangilinan J."/>
            <person name="Park H.-J.H."/>
            <person name="Ramirez L."/>
            <person name="Alfaro M."/>
            <person name="Sun H."/>
            <person name="Tritt A."/>
            <person name="Yoshinaga Y."/>
            <person name="Zwiers L.-H.L."/>
            <person name="Turgeon B.G."/>
            <person name="Goodwin S.B."/>
            <person name="Spatafora J.W."/>
            <person name="Crous P.W."/>
            <person name="Grigoriev I.V."/>
        </authorList>
    </citation>
    <scope>NUCLEOTIDE SEQUENCE [LARGE SCALE GENOMIC DNA]</scope>
    <source>
        <strain evidence="3 4">CBS 611.86</strain>
    </source>
</reference>
<gene>
    <name evidence="3" type="ORF">BDV95DRAFT_608408</name>
</gene>
<proteinExistence type="predicted"/>
<dbReference type="OrthoDB" id="3943559at2759"/>
<comment type="caution">
    <text evidence="3">The sequence shown here is derived from an EMBL/GenBank/DDBJ whole genome shotgun (WGS) entry which is preliminary data.</text>
</comment>
<protein>
    <submittedName>
        <fullName evidence="3">Uncharacterized protein</fullName>
    </submittedName>
</protein>
<sequence length="158" mass="17564">MAESRFIAAIVVASLYVLFQTTVVALIIWNKLRSRRGQKKLALASGYKSLDSDIELAPASAYESSISNTDTTPHVKDVRDSIAQLPTGEDGEEDLTGRPRLEFEGNPVYQLENNEQPQAPFELQDDRTSERLSRQPIPSVHVEFLPPSELSAHTMPRG</sequence>
<organism evidence="3 4">
    <name type="scientific">Massariosphaeria phaeospora</name>
    <dbReference type="NCBI Taxonomy" id="100035"/>
    <lineage>
        <taxon>Eukaryota</taxon>
        <taxon>Fungi</taxon>
        <taxon>Dikarya</taxon>
        <taxon>Ascomycota</taxon>
        <taxon>Pezizomycotina</taxon>
        <taxon>Dothideomycetes</taxon>
        <taxon>Pleosporomycetidae</taxon>
        <taxon>Pleosporales</taxon>
        <taxon>Pleosporales incertae sedis</taxon>
        <taxon>Massariosphaeria</taxon>
    </lineage>
</organism>
<evidence type="ECO:0000313" key="3">
    <source>
        <dbReference type="EMBL" id="KAF2870412.1"/>
    </source>
</evidence>
<dbReference type="AlphaFoldDB" id="A0A7C8I7W2"/>
<name>A0A7C8I7W2_9PLEO</name>
<evidence type="ECO:0000256" key="1">
    <source>
        <dbReference type="SAM" id="MobiDB-lite"/>
    </source>
</evidence>
<evidence type="ECO:0000313" key="4">
    <source>
        <dbReference type="Proteomes" id="UP000481861"/>
    </source>
</evidence>
<keyword evidence="2" id="KW-0472">Membrane</keyword>
<keyword evidence="2" id="KW-1133">Transmembrane helix</keyword>